<sequence>MPQATVLIAESERALQELWRQQLGLWGMNLRFIPNPQTIWKGPELAFVSWLIMDAAEGFAHVPRVLASSATLQIILLSWDREICEFSPPIPRVHIYPKSCLKNLQVFANLFFVPSHFAQ</sequence>
<evidence type="ECO:0000313" key="2">
    <source>
        <dbReference type="Proteomes" id="UP000242699"/>
    </source>
</evidence>
<organism evidence="1 2">
    <name type="scientific">Sulfobacillus benefaciens</name>
    <dbReference type="NCBI Taxonomy" id="453960"/>
    <lineage>
        <taxon>Bacteria</taxon>
        <taxon>Bacillati</taxon>
        <taxon>Bacillota</taxon>
        <taxon>Clostridia</taxon>
        <taxon>Eubacteriales</taxon>
        <taxon>Clostridiales Family XVII. Incertae Sedis</taxon>
        <taxon>Sulfobacillus</taxon>
    </lineage>
</organism>
<name>A0A2T2X323_9FIRM</name>
<dbReference type="AlphaFoldDB" id="A0A2T2X323"/>
<reference evidence="1 2" key="1">
    <citation type="journal article" date="2014" name="BMC Genomics">
        <title>Comparison of environmental and isolate Sulfobacillus genomes reveals diverse carbon, sulfur, nitrogen, and hydrogen metabolisms.</title>
        <authorList>
            <person name="Justice N.B."/>
            <person name="Norman A."/>
            <person name="Brown C.T."/>
            <person name="Singh A."/>
            <person name="Thomas B.C."/>
            <person name="Banfield J.F."/>
        </authorList>
    </citation>
    <scope>NUCLEOTIDE SEQUENCE [LARGE SCALE GENOMIC DNA]</scope>
    <source>
        <strain evidence="1">AMDSBA1</strain>
    </source>
</reference>
<protein>
    <submittedName>
        <fullName evidence="1">Uncharacterized protein</fullName>
    </submittedName>
</protein>
<dbReference type="Proteomes" id="UP000242699">
    <property type="component" value="Unassembled WGS sequence"/>
</dbReference>
<evidence type="ECO:0000313" key="1">
    <source>
        <dbReference type="EMBL" id="PSR28894.1"/>
    </source>
</evidence>
<dbReference type="EMBL" id="PXYT01000018">
    <property type="protein sequence ID" value="PSR28894.1"/>
    <property type="molecule type" value="Genomic_DNA"/>
</dbReference>
<proteinExistence type="predicted"/>
<comment type="caution">
    <text evidence="1">The sequence shown here is derived from an EMBL/GenBank/DDBJ whole genome shotgun (WGS) entry which is preliminary data.</text>
</comment>
<accession>A0A2T2X323</accession>
<gene>
    <name evidence="1" type="ORF">C7B43_09435</name>
</gene>